<evidence type="ECO:0000313" key="2">
    <source>
        <dbReference type="EMBL" id="JAP56779.1"/>
    </source>
</evidence>
<reference evidence="2" key="1">
    <citation type="submission" date="2016-01" db="EMBL/GenBank/DDBJ databases">
        <title>Reference transcriptome for the parasite Schistocephalus solidus: insights into the molecular evolution of parasitism.</title>
        <authorList>
            <person name="Hebert F.O."/>
            <person name="Grambauer S."/>
            <person name="Barber I."/>
            <person name="Landry C.R."/>
            <person name="Aubin-Horth N."/>
        </authorList>
    </citation>
    <scope>NUCLEOTIDE SEQUENCE</scope>
</reference>
<feature type="compositionally biased region" description="Basic and acidic residues" evidence="1">
    <location>
        <begin position="170"/>
        <end position="180"/>
    </location>
</feature>
<protein>
    <recommendedName>
        <fullName evidence="3">DUF4806 domain-containing protein</fullName>
    </recommendedName>
</protein>
<dbReference type="PANTHER" id="PTHR34153:SF2">
    <property type="entry name" value="SI:CH211-262H13.3-RELATED"/>
    <property type="match status" value="1"/>
</dbReference>
<evidence type="ECO:0008006" key="3">
    <source>
        <dbReference type="Google" id="ProtNLM"/>
    </source>
</evidence>
<feature type="region of interest" description="Disordered" evidence="1">
    <location>
        <begin position="145"/>
        <end position="164"/>
    </location>
</feature>
<organism evidence="2">
    <name type="scientific">Schistocephalus solidus</name>
    <name type="common">Tapeworm</name>
    <dbReference type="NCBI Taxonomy" id="70667"/>
    <lineage>
        <taxon>Eukaryota</taxon>
        <taxon>Metazoa</taxon>
        <taxon>Spiralia</taxon>
        <taxon>Lophotrochozoa</taxon>
        <taxon>Platyhelminthes</taxon>
        <taxon>Cestoda</taxon>
        <taxon>Eucestoda</taxon>
        <taxon>Diphyllobothriidea</taxon>
        <taxon>Diphyllobothriidae</taxon>
        <taxon>Schistocephalus</taxon>
    </lineage>
</organism>
<dbReference type="AlphaFoldDB" id="A0A0X3PYR9"/>
<name>A0A0X3PYR9_SCHSO</name>
<dbReference type="EMBL" id="GEEE01006446">
    <property type="protein sequence ID" value="JAP56779.1"/>
    <property type="molecule type" value="Transcribed_RNA"/>
</dbReference>
<feature type="region of interest" description="Disordered" evidence="1">
    <location>
        <begin position="170"/>
        <end position="191"/>
    </location>
</feature>
<evidence type="ECO:0000256" key="1">
    <source>
        <dbReference type="SAM" id="MobiDB-lite"/>
    </source>
</evidence>
<accession>A0A0X3PYR9</accession>
<feature type="compositionally biased region" description="Low complexity" evidence="1">
    <location>
        <begin position="147"/>
        <end position="162"/>
    </location>
</feature>
<gene>
    <name evidence="2" type="ORF">TR110019</name>
</gene>
<dbReference type="PANTHER" id="PTHR34153">
    <property type="entry name" value="SI:CH211-262H13.3-RELATED-RELATED"/>
    <property type="match status" value="1"/>
</dbReference>
<proteinExistence type="predicted"/>
<sequence length="191" mass="21732">MRERKSHTIKNAPLANESNRIPLPLRTVEAYEDFTQRLAADDDVFMRTAKQLALVGGQSPKEYIRKVMSNLLGPPLCTQFTWSRARTKKRFVSSPLFAVFHESIKLNALCRNCSREGLEKIAMEWFHGTRDRYGGRTKRRQAARYVSTGSSNTSSCPSPTLSDNTIHVPVTREKYAEPRMKASLQRKSPSL</sequence>